<dbReference type="Proteomes" id="UP000377803">
    <property type="component" value="Chromosome"/>
</dbReference>
<name>A0A5Q0UH33_9ARCH</name>
<dbReference type="Pfam" id="PF02697">
    <property type="entry name" value="VAPB_antitox"/>
    <property type="match status" value="1"/>
</dbReference>
<dbReference type="InterPro" id="IPR003847">
    <property type="entry name" value="Put_antitoxin"/>
</dbReference>
<proteinExistence type="predicted"/>
<evidence type="ECO:0000313" key="3">
    <source>
        <dbReference type="EMBL" id="QGA80265.1"/>
    </source>
</evidence>
<evidence type="ECO:0000313" key="4">
    <source>
        <dbReference type="Proteomes" id="UP000377803"/>
    </source>
</evidence>
<accession>A0A5Q0UH33</accession>
<organism evidence="3 4">
    <name type="scientific">Candidatus Nanohalobium constans</name>
    <dbReference type="NCBI Taxonomy" id="2565781"/>
    <lineage>
        <taxon>Archaea</taxon>
        <taxon>Candidatus Nanohalarchaeota</taxon>
        <taxon>Candidatus Nanohalobia</taxon>
        <taxon>Candidatus Nanohalobiales</taxon>
        <taxon>Candidatus Nanohalobiaceae</taxon>
        <taxon>Candidatus Nanohalobium</taxon>
    </lineage>
</organism>
<dbReference type="OrthoDB" id="9187at2157"/>
<evidence type="ECO:0008006" key="5">
    <source>
        <dbReference type="Google" id="ProtNLM"/>
    </source>
</evidence>
<feature type="region of interest" description="Disordered" evidence="2">
    <location>
        <begin position="55"/>
        <end position="76"/>
    </location>
</feature>
<dbReference type="KEGG" id="ncon:LC1Nh_0364"/>
<dbReference type="AlphaFoldDB" id="A0A5Q0UH33"/>
<keyword evidence="4" id="KW-1185">Reference proteome</keyword>
<reference evidence="4" key="1">
    <citation type="submission" date="2019-05" db="EMBL/GenBank/DDBJ databases">
        <title>Candidatus Nanohalobium constans, a novel model system to study the DPANN nano-sized archaea: genomic and physiological characterization of a nanoarchaeon co-cultured with its chitinotrophic host.</title>
        <authorList>
            <person name="La Cono V."/>
            <person name="Arcadi E."/>
            <person name="Crisafi F."/>
            <person name="Denaro R."/>
            <person name="La Spada G."/>
            <person name="Messina E."/>
            <person name="Smedile F."/>
            <person name="Toshchakov S.V."/>
            <person name="Shevchenko M.A."/>
            <person name="Golyshin P.N."/>
            <person name="Golyshina O.V."/>
            <person name="Ferrer M."/>
            <person name="Rohde M."/>
            <person name="Mushegian A."/>
            <person name="Sorokin D.Y."/>
            <person name="Giuliano L."/>
            <person name="Yakimov M.M."/>
        </authorList>
    </citation>
    <scope>NUCLEOTIDE SEQUENCE [LARGE SCALE GENOMIC DNA]</scope>
    <source>
        <strain evidence="4">LC1Nh</strain>
    </source>
</reference>
<dbReference type="EMBL" id="CP040089">
    <property type="protein sequence ID" value="QGA80265.1"/>
    <property type="molecule type" value="Genomic_DNA"/>
</dbReference>
<dbReference type="GeneID" id="42364747"/>
<protein>
    <recommendedName>
        <fullName evidence="5">Antitoxin</fullName>
    </recommendedName>
</protein>
<evidence type="ECO:0000256" key="2">
    <source>
        <dbReference type="SAM" id="MobiDB-lite"/>
    </source>
</evidence>
<dbReference type="RefSeq" id="WP_153550003.1">
    <property type="nucleotide sequence ID" value="NZ_CP040089.1"/>
</dbReference>
<gene>
    <name evidence="3" type="ORF">LC1Nh_0364</name>
</gene>
<sequence length="76" mass="8850">MGSRTISVKDEAYSRLKALKDDNKSFSDVILELTEDKNQKFENIVGKGIETSFEELKEERERSEEDDDRETLLRGH</sequence>
<evidence type="ECO:0000256" key="1">
    <source>
        <dbReference type="ARBA" id="ARBA00022649"/>
    </source>
</evidence>
<keyword evidence="1" id="KW-1277">Toxin-antitoxin system</keyword>